<keyword evidence="2 4" id="KW-0813">Transport</keyword>
<dbReference type="SMART" id="SM00499">
    <property type="entry name" value="AAI"/>
    <property type="match status" value="1"/>
</dbReference>
<keyword evidence="4" id="KW-0446">Lipid-binding</keyword>
<evidence type="ECO:0000256" key="2">
    <source>
        <dbReference type="ARBA" id="ARBA00022448"/>
    </source>
</evidence>
<reference evidence="7 8" key="1">
    <citation type="journal article" date="2018" name="Sci. Data">
        <title>The draft genome sequence of cork oak.</title>
        <authorList>
            <person name="Ramos A.M."/>
            <person name="Usie A."/>
            <person name="Barbosa P."/>
            <person name="Barros P.M."/>
            <person name="Capote T."/>
            <person name="Chaves I."/>
            <person name="Simoes F."/>
            <person name="Abreu I."/>
            <person name="Carrasquinho I."/>
            <person name="Faro C."/>
            <person name="Guimaraes J.B."/>
            <person name="Mendonca D."/>
            <person name="Nobrega F."/>
            <person name="Rodrigues L."/>
            <person name="Saibo N.J.M."/>
            <person name="Varela M.C."/>
            <person name="Egas C."/>
            <person name="Matos J."/>
            <person name="Miguel C.M."/>
            <person name="Oliveira M.M."/>
            <person name="Ricardo C.P."/>
            <person name="Goncalves S."/>
        </authorList>
    </citation>
    <scope>NUCLEOTIDE SEQUENCE [LARGE SCALE GENOMIC DNA]</scope>
    <source>
        <strain evidence="8">cv. HL8</strain>
    </source>
</reference>
<organism evidence="7 8">
    <name type="scientific">Quercus suber</name>
    <name type="common">Cork oak</name>
    <dbReference type="NCBI Taxonomy" id="58331"/>
    <lineage>
        <taxon>Eukaryota</taxon>
        <taxon>Viridiplantae</taxon>
        <taxon>Streptophyta</taxon>
        <taxon>Embryophyta</taxon>
        <taxon>Tracheophyta</taxon>
        <taxon>Spermatophyta</taxon>
        <taxon>Magnoliopsida</taxon>
        <taxon>eudicotyledons</taxon>
        <taxon>Gunneridae</taxon>
        <taxon>Pentapetalae</taxon>
        <taxon>rosids</taxon>
        <taxon>fabids</taxon>
        <taxon>Fagales</taxon>
        <taxon>Fagaceae</taxon>
        <taxon>Quercus</taxon>
    </lineage>
</organism>
<evidence type="ECO:0000256" key="3">
    <source>
        <dbReference type="ARBA" id="ARBA00023157"/>
    </source>
</evidence>
<name>A0AAW0LWT8_QUESU</name>
<keyword evidence="3" id="KW-1015">Disulfide bond</keyword>
<dbReference type="EMBL" id="PKMF04000042">
    <property type="protein sequence ID" value="KAK7855820.1"/>
    <property type="molecule type" value="Genomic_DNA"/>
</dbReference>
<dbReference type="PRINTS" id="PR00382">
    <property type="entry name" value="LIPIDTRNSFER"/>
</dbReference>
<comment type="caution">
    <text evidence="7">The sequence shown here is derived from an EMBL/GenBank/DDBJ whole genome shotgun (WGS) entry which is preliminary data.</text>
</comment>
<keyword evidence="8" id="KW-1185">Reference proteome</keyword>
<dbReference type="GO" id="GO:0008289">
    <property type="term" value="F:lipid binding"/>
    <property type="evidence" value="ECO:0007669"/>
    <property type="project" value="UniProtKB-KW"/>
</dbReference>
<dbReference type="SUPFAM" id="SSF47699">
    <property type="entry name" value="Bifunctional inhibitor/lipid-transfer protein/seed storage 2S albumin"/>
    <property type="match status" value="1"/>
</dbReference>
<dbReference type="GO" id="GO:0006869">
    <property type="term" value="P:lipid transport"/>
    <property type="evidence" value="ECO:0007669"/>
    <property type="project" value="InterPro"/>
</dbReference>
<dbReference type="PANTHER" id="PTHR33076">
    <property type="entry name" value="NON-SPECIFIC LIPID-TRANSFER PROTEIN 2-RELATED"/>
    <property type="match status" value="1"/>
</dbReference>
<comment type="similarity">
    <text evidence="1 4">Belongs to the plant LTP family.</text>
</comment>
<dbReference type="Pfam" id="PF00234">
    <property type="entry name" value="Tryp_alpha_amyl"/>
    <property type="match status" value="1"/>
</dbReference>
<dbReference type="AlphaFoldDB" id="A0AAW0LWT8"/>
<dbReference type="InterPro" id="IPR016140">
    <property type="entry name" value="Bifunc_inhib/LTP/seed_store"/>
</dbReference>
<protein>
    <recommendedName>
        <fullName evidence="4">Non-specific lipid-transfer protein</fullName>
    </recommendedName>
</protein>
<evidence type="ECO:0000313" key="7">
    <source>
        <dbReference type="EMBL" id="KAK7855820.1"/>
    </source>
</evidence>
<evidence type="ECO:0000256" key="4">
    <source>
        <dbReference type="RuleBase" id="RU000628"/>
    </source>
</evidence>
<evidence type="ECO:0000256" key="1">
    <source>
        <dbReference type="ARBA" id="ARBA00009748"/>
    </source>
</evidence>
<evidence type="ECO:0000256" key="5">
    <source>
        <dbReference type="SAM" id="SignalP"/>
    </source>
</evidence>
<dbReference type="FunFam" id="1.10.110.10:FF:000002">
    <property type="entry name" value="Non-specific lipid-transfer protein"/>
    <property type="match status" value="1"/>
</dbReference>
<dbReference type="Proteomes" id="UP000237347">
    <property type="component" value="Unassembled WGS sequence"/>
</dbReference>
<keyword evidence="5" id="KW-0732">Signal</keyword>
<proteinExistence type="inferred from homology"/>
<feature type="chain" id="PRO_5043676491" description="Non-specific lipid-transfer protein" evidence="5">
    <location>
        <begin position="28"/>
        <end position="172"/>
    </location>
</feature>
<evidence type="ECO:0000259" key="6">
    <source>
        <dbReference type="SMART" id="SM00499"/>
    </source>
</evidence>
<comment type="function">
    <text evidence="4">Plant non-specific lipid-transfer proteins transfer phospholipids as well as galactolipids across membranes. May play a role in wax or cutin deposition in the cell walls of expanding epidermal cells and certain secretory tissues.</text>
</comment>
<feature type="signal peptide" evidence="5">
    <location>
        <begin position="1"/>
        <end position="27"/>
    </location>
</feature>
<accession>A0AAW0LWT8</accession>
<dbReference type="InterPro" id="IPR000528">
    <property type="entry name" value="Plant_nsLTP"/>
</dbReference>
<dbReference type="Gene3D" id="1.10.110.10">
    <property type="entry name" value="Plant lipid-transfer and hydrophobic proteins"/>
    <property type="match status" value="1"/>
</dbReference>
<gene>
    <name evidence="7" type="primary">NLTP3_0</name>
    <name evidence="7" type="ORF">CFP56_026455</name>
</gene>
<dbReference type="InterPro" id="IPR036312">
    <property type="entry name" value="Bifun_inhib/LTP/seed_sf"/>
</dbReference>
<evidence type="ECO:0000313" key="8">
    <source>
        <dbReference type="Proteomes" id="UP000237347"/>
    </source>
</evidence>
<sequence>MASSVVFKLACFVFACIVVSSAPKAEAEIQCGQVVRYLTPCISYVSNGGTVPAECCSGIKSLYSLAQTTADRQSVCKCLKQAVSGVPYTAFNLGLAAGLPNKCGVNIPYKISPSTDCSKHEKKIAYITSMYPITLKYMQIHMFGFHREVRMIKEEWFAYSGSSSVRINGCSS</sequence>
<dbReference type="CDD" id="cd01960">
    <property type="entry name" value="nsLTP1"/>
    <property type="match status" value="1"/>
</dbReference>
<feature type="domain" description="Bifunctional inhibitor/plant lipid transfer protein/seed storage helical" evidence="6">
    <location>
        <begin position="31"/>
        <end position="117"/>
    </location>
</feature>